<dbReference type="Pfam" id="PF05272">
    <property type="entry name" value="VapE-like_dom"/>
    <property type="match status" value="1"/>
</dbReference>
<dbReference type="SUPFAM" id="SSF52540">
    <property type="entry name" value="P-loop containing nucleoside triphosphate hydrolases"/>
    <property type="match status" value="1"/>
</dbReference>
<accession>A0A133KFL1</accession>
<dbReference type="InterPro" id="IPR007936">
    <property type="entry name" value="VapE-like_dom"/>
</dbReference>
<keyword evidence="3" id="KW-1185">Reference proteome</keyword>
<name>A0A133KFL1_9FIRM</name>
<dbReference type="Proteomes" id="UP000070383">
    <property type="component" value="Unassembled WGS sequence"/>
</dbReference>
<dbReference type="PATRIC" id="fig|33036.3.peg.779"/>
<dbReference type="Gene3D" id="3.40.50.300">
    <property type="entry name" value="P-loop containing nucleotide triphosphate hydrolases"/>
    <property type="match status" value="1"/>
</dbReference>
<organism evidence="2 3">
    <name type="scientific">Anaerococcus tetradius</name>
    <dbReference type="NCBI Taxonomy" id="33036"/>
    <lineage>
        <taxon>Bacteria</taxon>
        <taxon>Bacillati</taxon>
        <taxon>Bacillota</taxon>
        <taxon>Tissierellia</taxon>
        <taxon>Tissierellales</taxon>
        <taxon>Peptoniphilaceae</taxon>
        <taxon>Anaerococcus</taxon>
    </lineage>
</organism>
<protein>
    <submittedName>
        <fullName evidence="2">Virulence-associated protein E</fullName>
    </submittedName>
</protein>
<dbReference type="InterPro" id="IPR027417">
    <property type="entry name" value="P-loop_NTPase"/>
</dbReference>
<gene>
    <name evidence="2" type="ORF">HMPREF3200_00785</name>
</gene>
<dbReference type="EMBL" id="LRPM01000027">
    <property type="protein sequence ID" value="KWZ78339.1"/>
    <property type="molecule type" value="Genomic_DNA"/>
</dbReference>
<evidence type="ECO:0000313" key="2">
    <source>
        <dbReference type="EMBL" id="KWZ78339.1"/>
    </source>
</evidence>
<comment type="caution">
    <text evidence="2">The sequence shown here is derived from an EMBL/GenBank/DDBJ whole genome shotgun (WGS) entry which is preliminary data.</text>
</comment>
<feature type="domain" description="Virulence-associated protein E-like" evidence="1">
    <location>
        <begin position="139"/>
        <end position="374"/>
    </location>
</feature>
<dbReference type="PANTHER" id="PTHR34985">
    <property type="entry name" value="SLR0554 PROTEIN"/>
    <property type="match status" value="1"/>
</dbReference>
<evidence type="ECO:0000259" key="1">
    <source>
        <dbReference type="Pfam" id="PF05272"/>
    </source>
</evidence>
<evidence type="ECO:0000313" key="3">
    <source>
        <dbReference type="Proteomes" id="UP000070383"/>
    </source>
</evidence>
<proteinExistence type="predicted"/>
<dbReference type="RefSeq" id="WP_060929256.1">
    <property type="nucleotide sequence ID" value="NZ_KQ955269.1"/>
</dbReference>
<dbReference type="AlphaFoldDB" id="A0A133KFL1"/>
<sequence length="493" mass="57812">MVVKRKGVSLMTDIKLKFPEIDQTYAFLDLQTTDKGTVRQITGNIVTAILNPKYCQNQKIIDGQIFFDKFTNEIKFQGKIIGERNIKENQIRLWDDSLNNRLGLEIEKHFGINYNANKMWEAIRFVAHQYEVSPPKQYLQNLKWNGDKNAIRKLLPKYLGADDTELNNWIMEHMILGMIKRIFNPGSKFDEMIVLVGGQGIGKSTFARYLSITDDWFCTIENIQGKDAVMNLMGKTVVEIEEFVALRNAKSANEAKSFLSKLSDRIRIPYEKYATDVPRTCIFIGTLNERTFLNDHTGERRYLPVECNSNQRIRTIYPDKNNKEKISDNEYISLIREDFNQALALGYEIFKNKTHAWTIPKNLLKDLYKEQEKFKYLNPDVEDIRYFLEEYKPKSADPNITCFKELTMQGYQIKSKSFSEIMDNYFQEWIPVRSSKTKRISLSGISIPVKLYYEKKEENEIDFIEVDKNLLPEEWKKENKLEIDTANQVKIQM</sequence>
<dbReference type="STRING" id="33036.HMPREF3200_00785"/>
<dbReference type="PANTHER" id="PTHR34985:SF1">
    <property type="entry name" value="SLR0554 PROTEIN"/>
    <property type="match status" value="1"/>
</dbReference>
<dbReference type="OrthoDB" id="9763644at2"/>
<reference evidence="3" key="1">
    <citation type="submission" date="2016-01" db="EMBL/GenBank/DDBJ databases">
        <authorList>
            <person name="Mitreva M."/>
            <person name="Pepin K.H."/>
            <person name="Mihindukulasuriya K.A."/>
            <person name="Fulton R."/>
            <person name="Fronick C."/>
            <person name="O'Laughlin M."/>
            <person name="Miner T."/>
            <person name="Herter B."/>
            <person name="Rosa B.A."/>
            <person name="Cordes M."/>
            <person name="Tomlinson C."/>
            <person name="Wollam A."/>
            <person name="Palsikar V.B."/>
            <person name="Mardis E.R."/>
            <person name="Wilson R.K."/>
        </authorList>
    </citation>
    <scope>NUCLEOTIDE SEQUENCE [LARGE SCALE GENOMIC DNA]</scope>
    <source>
        <strain evidence="3">MJR8151</strain>
    </source>
</reference>